<sequence>MGRGDNDRISRSNPDRFRTPDKPASSSKLARVPARLGVGSLAVTPGASSTSTATSTPSTVSTSRSRSGGSKRNTALDQTTLTQIEFVKRSQPDYDDDVFKYIGGSGSNACEVIEIDDDEPDNANDKNYRPSGSRTKRENSIRLGSAPSRLKKKGSVQGDKISRNGRKKSGNDKGVQNDDNTLTQMKYVKLIDLESDDGDAKLEYAYLTSRKRDPELRAASTGKHDNTKQQQPTYVSEPPSGHKRRKLSSCSMKKEPCQMKEKLEEKVENLPSTPRKLLRTEIPSSQSPESPGVAFITSSQFRSAARSPERRPLIFSKETPVKEEPHSSLEKGDAAEIAQMPLNDKNQSVHYDSPQPSPLARRASAERTPKTTGREKSVAVADAPAAFDPRQRPAQRTVVYETDAESDYDEYEDGMQDISSSSKDTNIAVYEAPVENEPNSPIIESQELPPQPVSVKEPEYGPFSSESTLLSEASICYRRVHPNTQFPLEPVPTINTQKLAELFPEESNGLRSITPTPSSSPMKAPLTSNAPIMVSETQSLDQTLPDSEDGSRTPTDIVPESSPAARHEDSVPLNGHGPSARNVVVQVESSQPVDRAGRPRTAGQDSAPRAMLSRSQILTSSVMESIPIPGFWMSSQDSVGEPYNQPDS</sequence>
<feature type="region of interest" description="Disordered" evidence="1">
    <location>
        <begin position="498"/>
        <end position="610"/>
    </location>
</feature>
<dbReference type="OrthoDB" id="73788at2759"/>
<feature type="compositionally biased region" description="Basic and acidic residues" evidence="1">
    <location>
        <begin position="210"/>
        <end position="227"/>
    </location>
</feature>
<reference evidence="3" key="2">
    <citation type="journal article" date="2009" name="Fungal Genet. Biol.">
        <title>The 2008 update of the Aspergillus nidulans genome annotation: a community effort.</title>
        <authorList>
            <person name="Wortman J.R."/>
            <person name="Gilsenan J.M."/>
            <person name="Joardar V."/>
            <person name="Deegan J."/>
            <person name="Clutterbuck J."/>
            <person name="Andersen M.R."/>
            <person name="Archer D."/>
            <person name="Bencina M."/>
            <person name="Braus G."/>
            <person name="Coutinho P."/>
            <person name="von Dohren H."/>
            <person name="Doonan J."/>
            <person name="Driessen A.J."/>
            <person name="Durek P."/>
            <person name="Espeso E."/>
            <person name="Fekete E."/>
            <person name="Flipphi M."/>
            <person name="Estrada C.G."/>
            <person name="Geysens S."/>
            <person name="Goldman G."/>
            <person name="de Groot P.W."/>
            <person name="Hansen K."/>
            <person name="Harris S.D."/>
            <person name="Heinekamp T."/>
            <person name="Helmstaedt K."/>
            <person name="Henrissat B."/>
            <person name="Hofmann G."/>
            <person name="Homan T."/>
            <person name="Horio T."/>
            <person name="Horiuchi H."/>
            <person name="James S."/>
            <person name="Jones M."/>
            <person name="Karaffa L."/>
            <person name="Karanyi Z."/>
            <person name="Kato M."/>
            <person name="Keller N."/>
            <person name="Kelly D.E."/>
            <person name="Kiel J.A."/>
            <person name="Kim J.M."/>
            <person name="van der Klei I.J."/>
            <person name="Klis F.M."/>
            <person name="Kovalchuk A."/>
            <person name="Krasevec N."/>
            <person name="Kubicek C.P."/>
            <person name="Liu B."/>
            <person name="Maccabe A."/>
            <person name="Meyer V."/>
            <person name="Mirabito P."/>
            <person name="Miskei M."/>
            <person name="Mos M."/>
            <person name="Mullins J."/>
            <person name="Nelson D.R."/>
            <person name="Nielsen J."/>
            <person name="Oakley B.R."/>
            <person name="Osmani S.A."/>
            <person name="Pakula T."/>
            <person name="Paszewski A."/>
            <person name="Paulsen I."/>
            <person name="Pilsyk S."/>
            <person name="Pocsi I."/>
            <person name="Punt P.J."/>
            <person name="Ram A.F."/>
            <person name="Ren Q."/>
            <person name="Robellet X."/>
            <person name="Robson G."/>
            <person name="Seiboth B."/>
            <person name="van Solingen P."/>
            <person name="Specht T."/>
            <person name="Sun J."/>
            <person name="Taheri-Talesh N."/>
            <person name="Takeshita N."/>
            <person name="Ussery D."/>
            <person name="vanKuyk P.A."/>
            <person name="Visser H."/>
            <person name="van de Vondervoort P.J."/>
            <person name="de Vries R.P."/>
            <person name="Walton J."/>
            <person name="Xiang X."/>
            <person name="Xiong Y."/>
            <person name="Zeng A.P."/>
            <person name="Brandt B.W."/>
            <person name="Cornell M.J."/>
            <person name="van den Hondel C.A."/>
            <person name="Visser J."/>
            <person name="Oliver S.G."/>
            <person name="Turner G."/>
        </authorList>
    </citation>
    <scope>GENOME REANNOTATION</scope>
    <source>
        <strain evidence="3">FGSC A4 / ATCC 38163 / CBS 112.46 / NRRL 194 / M139</strain>
    </source>
</reference>
<dbReference type="OMA" id="FWMGSQD"/>
<evidence type="ECO:0000313" key="2">
    <source>
        <dbReference type="EMBL" id="CBF86142.1"/>
    </source>
</evidence>
<dbReference type="KEGG" id="ani:ANIA_02083"/>
<dbReference type="GeneID" id="2875728"/>
<evidence type="ECO:0000256" key="1">
    <source>
        <dbReference type="SAM" id="MobiDB-lite"/>
    </source>
</evidence>
<feature type="compositionally biased region" description="Polar residues" evidence="1">
    <location>
        <begin position="509"/>
        <end position="545"/>
    </location>
</feature>
<feature type="compositionally biased region" description="Low complexity" evidence="1">
    <location>
        <begin position="42"/>
        <end position="70"/>
    </location>
</feature>
<feature type="compositionally biased region" description="Acidic residues" evidence="1">
    <location>
        <begin position="402"/>
        <end position="415"/>
    </location>
</feature>
<accession>C8VLR0</accession>
<proteinExistence type="predicted"/>
<dbReference type="InParanoid" id="Q5BBJ7"/>
<evidence type="ECO:0000313" key="3">
    <source>
        <dbReference type="Proteomes" id="UP000000560"/>
    </source>
</evidence>
<feature type="compositionally biased region" description="Basic and acidic residues" evidence="1">
    <location>
        <begin position="319"/>
        <end position="334"/>
    </location>
</feature>
<keyword evidence="3" id="KW-1185">Reference proteome</keyword>
<feature type="region of interest" description="Disordered" evidence="1">
    <location>
        <begin position="111"/>
        <end position="182"/>
    </location>
</feature>
<name>Q5BBJ7_EMENI</name>
<feature type="region of interest" description="Disordered" evidence="1">
    <location>
        <begin position="207"/>
        <end position="421"/>
    </location>
</feature>
<feature type="compositionally biased region" description="Basic and acidic residues" evidence="1">
    <location>
        <begin position="363"/>
        <end position="377"/>
    </location>
</feature>
<accession>Q5BBJ7</accession>
<feature type="compositionally biased region" description="Basic and acidic residues" evidence="1">
    <location>
        <begin position="1"/>
        <end position="21"/>
    </location>
</feature>
<gene>
    <name evidence="2" type="ORF">ANIA_02083</name>
</gene>
<feature type="compositionally biased region" description="Basic and acidic residues" evidence="1">
    <location>
        <begin position="252"/>
        <end position="268"/>
    </location>
</feature>
<dbReference type="VEuPathDB" id="FungiDB:AN2083"/>
<feature type="compositionally biased region" description="Low complexity" evidence="1">
    <location>
        <begin position="378"/>
        <end position="388"/>
    </location>
</feature>
<organism evidence="2 3">
    <name type="scientific">Emericella nidulans (strain FGSC A4 / ATCC 38163 / CBS 112.46 / NRRL 194 / M139)</name>
    <name type="common">Aspergillus nidulans</name>
    <dbReference type="NCBI Taxonomy" id="227321"/>
    <lineage>
        <taxon>Eukaryota</taxon>
        <taxon>Fungi</taxon>
        <taxon>Dikarya</taxon>
        <taxon>Ascomycota</taxon>
        <taxon>Pezizomycotina</taxon>
        <taxon>Eurotiomycetes</taxon>
        <taxon>Eurotiomycetidae</taxon>
        <taxon>Eurotiales</taxon>
        <taxon>Aspergillaceae</taxon>
        <taxon>Aspergillus</taxon>
        <taxon>Aspergillus subgen. Nidulantes</taxon>
    </lineage>
</organism>
<dbReference type="RefSeq" id="XP_659687.1">
    <property type="nucleotide sequence ID" value="XM_654595.1"/>
</dbReference>
<reference evidence="3" key="1">
    <citation type="journal article" date="2005" name="Nature">
        <title>Sequencing of Aspergillus nidulans and comparative analysis with A. fumigatus and A. oryzae.</title>
        <authorList>
            <person name="Galagan J.E."/>
            <person name="Calvo S.E."/>
            <person name="Cuomo C."/>
            <person name="Ma L.J."/>
            <person name="Wortman J.R."/>
            <person name="Batzoglou S."/>
            <person name="Lee S.I."/>
            <person name="Basturkmen M."/>
            <person name="Spevak C.C."/>
            <person name="Clutterbuck J."/>
            <person name="Kapitonov V."/>
            <person name="Jurka J."/>
            <person name="Scazzocchio C."/>
            <person name="Farman M."/>
            <person name="Butler J."/>
            <person name="Purcell S."/>
            <person name="Harris S."/>
            <person name="Braus G.H."/>
            <person name="Draht O."/>
            <person name="Busch S."/>
            <person name="D'Enfert C."/>
            <person name="Bouchier C."/>
            <person name="Goldman G.H."/>
            <person name="Bell-Pedersen D."/>
            <person name="Griffiths-Jones S."/>
            <person name="Doonan J.H."/>
            <person name="Yu J."/>
            <person name="Vienken K."/>
            <person name="Pain A."/>
            <person name="Freitag M."/>
            <person name="Selker E.U."/>
            <person name="Archer D.B."/>
            <person name="Penalva M.A."/>
            <person name="Oakley B.R."/>
            <person name="Momany M."/>
            <person name="Tanaka T."/>
            <person name="Kumagai T."/>
            <person name="Asai K."/>
            <person name="Machida M."/>
            <person name="Nierman W.C."/>
            <person name="Denning D.W."/>
            <person name="Caddick M."/>
            <person name="Hynes M."/>
            <person name="Paoletti M."/>
            <person name="Fischer R."/>
            <person name="Miller B."/>
            <person name="Dyer P."/>
            <person name="Sachs M.S."/>
            <person name="Osmani S.A."/>
            <person name="Birren B.W."/>
        </authorList>
    </citation>
    <scope>NUCLEOTIDE SEQUENCE [LARGE SCALE GENOMIC DNA]</scope>
    <source>
        <strain evidence="3">FGSC A4 / ATCC 38163 / CBS 112.46 / NRRL 194 / M139</strain>
    </source>
</reference>
<dbReference type="AlphaFoldDB" id="Q5BBJ7"/>
<feature type="region of interest" description="Disordered" evidence="1">
    <location>
        <begin position="1"/>
        <end position="79"/>
    </location>
</feature>
<feature type="compositionally biased region" description="Acidic residues" evidence="1">
    <location>
        <begin position="113"/>
        <end position="122"/>
    </location>
</feature>
<dbReference type="Proteomes" id="UP000000560">
    <property type="component" value="Chromosome VII"/>
</dbReference>
<dbReference type="eggNOG" id="ENOG502T3TM">
    <property type="taxonomic scope" value="Eukaryota"/>
</dbReference>
<feature type="region of interest" description="Disordered" evidence="1">
    <location>
        <begin position="434"/>
        <end position="466"/>
    </location>
</feature>
<dbReference type="HOGENOM" id="CLU_422738_0_0_1"/>
<protein>
    <submittedName>
        <fullName evidence="2">Uncharacterized protein</fullName>
    </submittedName>
</protein>
<dbReference type="EMBL" id="BN001307">
    <property type="protein sequence ID" value="CBF86142.1"/>
    <property type="molecule type" value="Genomic_DNA"/>
</dbReference>